<proteinExistence type="predicted"/>
<evidence type="ECO:0000313" key="2">
    <source>
        <dbReference type="Proteomes" id="UP000218334"/>
    </source>
</evidence>
<name>A0A2H3BR03_9AGAR</name>
<gene>
    <name evidence="1" type="ORF">ARMSODRAFT_972743</name>
</gene>
<keyword evidence="2" id="KW-1185">Reference proteome</keyword>
<dbReference type="Proteomes" id="UP000218334">
    <property type="component" value="Unassembled WGS sequence"/>
</dbReference>
<dbReference type="AlphaFoldDB" id="A0A2H3BR03"/>
<organism evidence="1 2">
    <name type="scientific">Armillaria solidipes</name>
    <dbReference type="NCBI Taxonomy" id="1076256"/>
    <lineage>
        <taxon>Eukaryota</taxon>
        <taxon>Fungi</taxon>
        <taxon>Dikarya</taxon>
        <taxon>Basidiomycota</taxon>
        <taxon>Agaricomycotina</taxon>
        <taxon>Agaricomycetes</taxon>
        <taxon>Agaricomycetidae</taxon>
        <taxon>Agaricales</taxon>
        <taxon>Marasmiineae</taxon>
        <taxon>Physalacriaceae</taxon>
        <taxon>Armillaria</taxon>
    </lineage>
</organism>
<dbReference type="EMBL" id="KZ293422">
    <property type="protein sequence ID" value="PBK72050.1"/>
    <property type="molecule type" value="Genomic_DNA"/>
</dbReference>
<reference evidence="2" key="1">
    <citation type="journal article" date="2017" name="Nat. Ecol. Evol.">
        <title>Genome expansion and lineage-specific genetic innovations in the forest pathogenic fungi Armillaria.</title>
        <authorList>
            <person name="Sipos G."/>
            <person name="Prasanna A.N."/>
            <person name="Walter M.C."/>
            <person name="O'Connor E."/>
            <person name="Balint B."/>
            <person name="Krizsan K."/>
            <person name="Kiss B."/>
            <person name="Hess J."/>
            <person name="Varga T."/>
            <person name="Slot J."/>
            <person name="Riley R."/>
            <person name="Boka B."/>
            <person name="Rigling D."/>
            <person name="Barry K."/>
            <person name="Lee J."/>
            <person name="Mihaltcheva S."/>
            <person name="LaButti K."/>
            <person name="Lipzen A."/>
            <person name="Waldron R."/>
            <person name="Moloney N.M."/>
            <person name="Sperisen C."/>
            <person name="Kredics L."/>
            <person name="Vagvoelgyi C."/>
            <person name="Patrignani A."/>
            <person name="Fitzpatrick D."/>
            <person name="Nagy I."/>
            <person name="Doyle S."/>
            <person name="Anderson J.B."/>
            <person name="Grigoriev I.V."/>
            <person name="Gueldener U."/>
            <person name="Muensterkoetter M."/>
            <person name="Nagy L.G."/>
        </authorList>
    </citation>
    <scope>NUCLEOTIDE SEQUENCE [LARGE SCALE GENOMIC DNA]</scope>
    <source>
        <strain evidence="2">28-4</strain>
    </source>
</reference>
<protein>
    <submittedName>
        <fullName evidence="1">Uncharacterized protein</fullName>
    </submittedName>
</protein>
<sequence>MPSSRERLFVSSWSSARIKSGKASTALQLVGNEPSRFCHQTAVIALAAISSVAVKEYYSDGQPGTCDDTAYAFFTDTLNINSVLTQERQREASALLHHIAWVEVRHVRFEQELNEDDSHILQNLSLFITSIIRLVGKLRFTSLGG</sequence>
<evidence type="ECO:0000313" key="1">
    <source>
        <dbReference type="EMBL" id="PBK72050.1"/>
    </source>
</evidence>
<accession>A0A2H3BR03</accession>